<dbReference type="Proteomes" id="UP001208690">
    <property type="component" value="Unassembled WGS sequence"/>
</dbReference>
<reference evidence="1 2" key="1">
    <citation type="submission" date="2022-04" db="EMBL/GenBank/DDBJ databases">
        <title>Roseobacter sp. WL0113 is a bacterium isolated from neritic sediment.</title>
        <authorList>
            <person name="Wang L."/>
            <person name="He W."/>
            <person name="Zhang D.-F."/>
        </authorList>
    </citation>
    <scope>NUCLEOTIDE SEQUENCE [LARGE SCALE GENOMIC DNA]</scope>
    <source>
        <strain evidence="1 2">WL0113</strain>
    </source>
</reference>
<keyword evidence="2" id="KW-1185">Reference proteome</keyword>
<evidence type="ECO:0000313" key="2">
    <source>
        <dbReference type="Proteomes" id="UP001208690"/>
    </source>
</evidence>
<name>A0ABT3BCC4_9RHOB</name>
<gene>
    <name evidence="1" type="ORF">MUB52_06425</name>
</gene>
<comment type="caution">
    <text evidence="1">The sequence shown here is derived from an EMBL/GenBank/DDBJ whole genome shotgun (WGS) entry which is preliminary data.</text>
</comment>
<sequence>MHQQTDAAVDALVSHLRSLPLSDRSSRALGVASQLIEFAAFELAGRQSADDVADLIDCAARMDFASNDVQGASMIESASIPQRRLQ</sequence>
<organism evidence="1 2">
    <name type="scientific">Roseobacter sinensis</name>
    <dbReference type="NCBI Taxonomy" id="2931391"/>
    <lineage>
        <taxon>Bacteria</taxon>
        <taxon>Pseudomonadati</taxon>
        <taxon>Pseudomonadota</taxon>
        <taxon>Alphaproteobacteria</taxon>
        <taxon>Rhodobacterales</taxon>
        <taxon>Roseobacteraceae</taxon>
        <taxon>Roseobacter</taxon>
    </lineage>
</organism>
<protein>
    <submittedName>
        <fullName evidence="1">Uncharacterized protein</fullName>
    </submittedName>
</protein>
<dbReference type="EMBL" id="JALIEB010000003">
    <property type="protein sequence ID" value="MCV3271059.1"/>
    <property type="molecule type" value="Genomic_DNA"/>
</dbReference>
<dbReference type="RefSeq" id="WP_263843377.1">
    <property type="nucleotide sequence ID" value="NZ_JALIEB010000003.1"/>
</dbReference>
<evidence type="ECO:0000313" key="1">
    <source>
        <dbReference type="EMBL" id="MCV3271059.1"/>
    </source>
</evidence>
<accession>A0ABT3BCC4</accession>
<proteinExistence type="predicted"/>